<comment type="caution">
    <text evidence="2">The sequence shown here is derived from an EMBL/GenBank/DDBJ whole genome shotgun (WGS) entry which is preliminary data.</text>
</comment>
<evidence type="ECO:0000313" key="3">
    <source>
        <dbReference type="Proteomes" id="UP001218218"/>
    </source>
</evidence>
<dbReference type="AlphaFoldDB" id="A0AAD6Z244"/>
<name>A0AAD6Z244_9AGAR</name>
<evidence type="ECO:0000256" key="1">
    <source>
        <dbReference type="SAM" id="MobiDB-lite"/>
    </source>
</evidence>
<gene>
    <name evidence="2" type="ORF">DFH08DRAFT_825422</name>
</gene>
<reference evidence="2" key="1">
    <citation type="submission" date="2023-03" db="EMBL/GenBank/DDBJ databases">
        <title>Massive genome expansion in bonnet fungi (Mycena s.s.) driven by repeated elements and novel gene families across ecological guilds.</title>
        <authorList>
            <consortium name="Lawrence Berkeley National Laboratory"/>
            <person name="Harder C.B."/>
            <person name="Miyauchi S."/>
            <person name="Viragh M."/>
            <person name="Kuo A."/>
            <person name="Thoen E."/>
            <person name="Andreopoulos B."/>
            <person name="Lu D."/>
            <person name="Skrede I."/>
            <person name="Drula E."/>
            <person name="Henrissat B."/>
            <person name="Morin E."/>
            <person name="Kohler A."/>
            <person name="Barry K."/>
            <person name="LaButti K."/>
            <person name="Morin E."/>
            <person name="Salamov A."/>
            <person name="Lipzen A."/>
            <person name="Mereny Z."/>
            <person name="Hegedus B."/>
            <person name="Baldrian P."/>
            <person name="Stursova M."/>
            <person name="Weitz H."/>
            <person name="Taylor A."/>
            <person name="Grigoriev I.V."/>
            <person name="Nagy L.G."/>
            <person name="Martin F."/>
            <person name="Kauserud H."/>
        </authorList>
    </citation>
    <scope>NUCLEOTIDE SEQUENCE</scope>
    <source>
        <strain evidence="2">CBHHK002</strain>
    </source>
</reference>
<keyword evidence="3" id="KW-1185">Reference proteome</keyword>
<organism evidence="2 3">
    <name type="scientific">Mycena albidolilacea</name>
    <dbReference type="NCBI Taxonomy" id="1033008"/>
    <lineage>
        <taxon>Eukaryota</taxon>
        <taxon>Fungi</taxon>
        <taxon>Dikarya</taxon>
        <taxon>Basidiomycota</taxon>
        <taxon>Agaricomycotina</taxon>
        <taxon>Agaricomycetes</taxon>
        <taxon>Agaricomycetidae</taxon>
        <taxon>Agaricales</taxon>
        <taxon>Marasmiineae</taxon>
        <taxon>Mycenaceae</taxon>
        <taxon>Mycena</taxon>
    </lineage>
</organism>
<dbReference type="Proteomes" id="UP001218218">
    <property type="component" value="Unassembled WGS sequence"/>
</dbReference>
<feature type="region of interest" description="Disordered" evidence="1">
    <location>
        <begin position="225"/>
        <end position="257"/>
    </location>
</feature>
<sequence length="337" mass="36060">MSVPCTIPTGSFLLSDFQGLCLTVNITGASPFSPIITEECSRRLPALPQQTWSLATVNHGRVLVSGLSQEAGETVVVAEGSNGQAITAGSTSFGFNVTCVPVDANSVTLFLNRSPEALSKLGLLRLWIEGGLGLAKNMMFKSLRERARFNCEVQTRQDSDLHRTDDVRNNMLIRSIRKFSGCGHPLLSRWECKMGLRARFALPTIWRVPTPATLNGPKPFTGNPFVHQAADPEPPLHPTPTPPFPTRPPSTRASCCGSPTRTAAGALRTLVDAFLACGLGISGHSTNLRGLALAVLGLLLMILRRLRLAARLFLLRVVTARSHALAVAECGCAGSGT</sequence>
<evidence type="ECO:0000313" key="2">
    <source>
        <dbReference type="EMBL" id="KAJ7304666.1"/>
    </source>
</evidence>
<protein>
    <submittedName>
        <fullName evidence="2">Uncharacterized protein</fullName>
    </submittedName>
</protein>
<accession>A0AAD6Z244</accession>
<feature type="compositionally biased region" description="Pro residues" evidence="1">
    <location>
        <begin position="232"/>
        <end position="248"/>
    </location>
</feature>
<proteinExistence type="predicted"/>
<dbReference type="EMBL" id="JARIHO010000100">
    <property type="protein sequence ID" value="KAJ7304666.1"/>
    <property type="molecule type" value="Genomic_DNA"/>
</dbReference>